<organism evidence="2 3">
    <name type="scientific">Streptomyces cyanogenus</name>
    <dbReference type="NCBI Taxonomy" id="80860"/>
    <lineage>
        <taxon>Bacteria</taxon>
        <taxon>Bacillati</taxon>
        <taxon>Actinomycetota</taxon>
        <taxon>Actinomycetes</taxon>
        <taxon>Kitasatosporales</taxon>
        <taxon>Streptomycetaceae</taxon>
        <taxon>Streptomyces</taxon>
    </lineage>
</organism>
<reference evidence="2 3" key="1">
    <citation type="submission" date="2021-03" db="EMBL/GenBank/DDBJ databases">
        <title>Complete genome sequence of Streptomyces cyanogenus S136, producer of anticancer angucycline landomycin A.</title>
        <authorList>
            <person name="Hrab P."/>
            <person name="Ruckert C."/>
            <person name="Busche T."/>
            <person name="Ostash I."/>
            <person name="Kalinowski J."/>
            <person name="Fedorenko V."/>
            <person name="Yushchuk O."/>
            <person name="Ostash B."/>
        </authorList>
    </citation>
    <scope>NUCLEOTIDE SEQUENCE [LARGE SCALE GENOMIC DNA]</scope>
    <source>
        <strain evidence="2 3">S136</strain>
    </source>
</reference>
<dbReference type="Gene3D" id="3.40.50.12370">
    <property type="match status" value="1"/>
</dbReference>
<sequence>MSRVIVACVNRTRRSQAAVDWAAHEASLRDLALEVRYGSPPKDLSTAAMLVLNLPSTGEDTTSLSTRPAALALTAATACPVVLIPDAFDPVVTPARRPSQVTLGMDARDPVEQAVDFAFGAALVRGVRLHAVHAWELPSYAAELPFDVPEEDRATWEDHEVQLLADALRPWRVKYSRVPVLEDVVLLNPVEALIHHAEPAALLVVGRGASGTPSLVQALLREAQCPVAVVS</sequence>
<dbReference type="Pfam" id="PF00582">
    <property type="entry name" value="Usp"/>
    <property type="match status" value="1"/>
</dbReference>
<name>A0ABX7U3I6_STRCY</name>
<proteinExistence type="predicted"/>
<evidence type="ECO:0000313" key="2">
    <source>
        <dbReference type="EMBL" id="QTE01986.1"/>
    </source>
</evidence>
<dbReference type="Proteomes" id="UP000663908">
    <property type="component" value="Chromosome"/>
</dbReference>
<feature type="domain" description="UspA" evidence="1">
    <location>
        <begin position="101"/>
        <end position="230"/>
    </location>
</feature>
<protein>
    <submittedName>
        <fullName evidence="2">Universal stress protein</fullName>
    </submittedName>
</protein>
<dbReference type="InterPro" id="IPR006016">
    <property type="entry name" value="UspA"/>
</dbReference>
<dbReference type="EMBL" id="CP071839">
    <property type="protein sequence ID" value="QTE01986.1"/>
    <property type="molecule type" value="Genomic_DNA"/>
</dbReference>
<accession>A0ABX7U3I6</accession>
<evidence type="ECO:0000313" key="3">
    <source>
        <dbReference type="Proteomes" id="UP000663908"/>
    </source>
</evidence>
<gene>
    <name evidence="2" type="ORF">S1361_31935</name>
</gene>
<evidence type="ECO:0000259" key="1">
    <source>
        <dbReference type="Pfam" id="PF00582"/>
    </source>
</evidence>
<dbReference type="SUPFAM" id="SSF52402">
    <property type="entry name" value="Adenine nucleotide alpha hydrolases-like"/>
    <property type="match status" value="1"/>
</dbReference>
<dbReference type="RefSeq" id="WP_243769374.1">
    <property type="nucleotide sequence ID" value="NZ_CP071839.1"/>
</dbReference>
<keyword evidence="3" id="KW-1185">Reference proteome</keyword>